<reference evidence="8" key="1">
    <citation type="submission" date="2013-01" db="EMBL/GenBank/DDBJ databases">
        <title>Draft Genome Sequence of a Mulberry Tree, Morus notabilis C.K. Schneid.</title>
        <authorList>
            <person name="He N."/>
            <person name="Zhao S."/>
        </authorList>
    </citation>
    <scope>NUCLEOTIDE SEQUENCE</scope>
</reference>
<name>W9RUX6_9ROSA</name>
<proteinExistence type="predicted"/>
<evidence type="ECO:0008006" key="9">
    <source>
        <dbReference type="Google" id="ProtNLM"/>
    </source>
</evidence>
<keyword evidence="4 6" id="KW-0472">Membrane</keyword>
<comment type="subcellular location">
    <subcellularLocation>
        <location evidence="1">Membrane</location>
        <topology evidence="1">Single-pass type II membrane protein</topology>
    </subcellularLocation>
</comment>
<organism evidence="7 8">
    <name type="scientific">Morus notabilis</name>
    <dbReference type="NCBI Taxonomy" id="981085"/>
    <lineage>
        <taxon>Eukaryota</taxon>
        <taxon>Viridiplantae</taxon>
        <taxon>Streptophyta</taxon>
        <taxon>Embryophyta</taxon>
        <taxon>Tracheophyta</taxon>
        <taxon>Spermatophyta</taxon>
        <taxon>Magnoliopsida</taxon>
        <taxon>eudicotyledons</taxon>
        <taxon>Gunneridae</taxon>
        <taxon>Pentapetalae</taxon>
        <taxon>rosids</taxon>
        <taxon>fabids</taxon>
        <taxon>Rosales</taxon>
        <taxon>Moraceae</taxon>
        <taxon>Moreae</taxon>
        <taxon>Morus</taxon>
    </lineage>
</organism>
<evidence type="ECO:0000256" key="2">
    <source>
        <dbReference type="ARBA" id="ARBA00022676"/>
    </source>
</evidence>
<evidence type="ECO:0000256" key="3">
    <source>
        <dbReference type="ARBA" id="ARBA00022679"/>
    </source>
</evidence>
<sequence length="376" mass="43593">MSGSKQRLHLNKRPTRILLLVSFVTLFLIVAYVYIPRSSSAGCFFFSTSSCGATFFQNALLSSPSRELTDAEVASEAVIREILRTPPVQSKNHKIAFMFLTPGSLPFEKLWDRFFYGHEDKFTVYVHASKEKPTHVSPYFVGRDIHSEKLAWGKFSMVEAEKRLLANALFDPDNQHFVLLSDSCIPVHNFEYVYNYLIFSDVSFIDCFVDPGPHGNGRYSEHMLPEVKEEDFRKGSQWFSMKRQHAIIVMADSLYHKKFEVYCKPNMEGRNCYSDEHYLQTFFHLKDPGGIANWSGTHVDWSEGKWHPKAYRSQDVTFELLKNITSIDESTYVTSDAERTVMTRPCIWNGVKRPCYLFARKFYPETLEKLIYLFSS</sequence>
<protein>
    <recommendedName>
        <fullName evidence="9">Xylosyltransferase 1</fullName>
    </recommendedName>
</protein>
<keyword evidence="5" id="KW-0325">Glycoprotein</keyword>
<dbReference type="OrthoDB" id="191334at2759"/>
<evidence type="ECO:0000256" key="1">
    <source>
        <dbReference type="ARBA" id="ARBA00004606"/>
    </source>
</evidence>
<gene>
    <name evidence="7" type="ORF">L484_004420</name>
</gene>
<dbReference type="KEGG" id="mnt:21387922"/>
<dbReference type="AlphaFoldDB" id="W9RUX6"/>
<evidence type="ECO:0000313" key="8">
    <source>
        <dbReference type="Proteomes" id="UP000030645"/>
    </source>
</evidence>
<dbReference type="GO" id="GO:0016757">
    <property type="term" value="F:glycosyltransferase activity"/>
    <property type="evidence" value="ECO:0007669"/>
    <property type="project" value="UniProtKB-KW"/>
</dbReference>
<keyword evidence="2" id="KW-0328">Glycosyltransferase</keyword>
<evidence type="ECO:0000313" key="7">
    <source>
        <dbReference type="EMBL" id="EXB94229.1"/>
    </source>
</evidence>
<feature type="transmembrane region" description="Helical" evidence="6">
    <location>
        <begin position="17"/>
        <end position="35"/>
    </location>
</feature>
<dbReference type="InterPro" id="IPR044174">
    <property type="entry name" value="BC10-like"/>
</dbReference>
<dbReference type="GO" id="GO:0016020">
    <property type="term" value="C:membrane"/>
    <property type="evidence" value="ECO:0007669"/>
    <property type="project" value="UniProtKB-SubCell"/>
</dbReference>
<dbReference type="PANTHER" id="PTHR31042:SF149">
    <property type="entry name" value="CORE-2_I-BRANCHING ENZYME"/>
    <property type="match status" value="1"/>
</dbReference>
<evidence type="ECO:0000256" key="5">
    <source>
        <dbReference type="ARBA" id="ARBA00023180"/>
    </source>
</evidence>
<dbReference type="InterPro" id="IPR003406">
    <property type="entry name" value="Glyco_trans_14"/>
</dbReference>
<accession>W9RUX6</accession>
<dbReference type="STRING" id="981085.W9RUX6"/>
<dbReference type="PANTHER" id="PTHR31042">
    <property type="entry name" value="CORE-2/I-BRANCHING BETA-1,6-N-ACETYLGLUCOSAMINYLTRANSFERASE FAMILY PROTEIN-RELATED"/>
    <property type="match status" value="1"/>
</dbReference>
<evidence type="ECO:0000256" key="6">
    <source>
        <dbReference type="SAM" id="Phobius"/>
    </source>
</evidence>
<dbReference type="Pfam" id="PF02485">
    <property type="entry name" value="Branch"/>
    <property type="match status" value="1"/>
</dbReference>
<dbReference type="eggNOG" id="ENOG502QU30">
    <property type="taxonomic scope" value="Eukaryota"/>
</dbReference>
<keyword evidence="6" id="KW-0812">Transmembrane</keyword>
<dbReference type="Proteomes" id="UP000030645">
    <property type="component" value="Unassembled WGS sequence"/>
</dbReference>
<evidence type="ECO:0000256" key="4">
    <source>
        <dbReference type="ARBA" id="ARBA00023136"/>
    </source>
</evidence>
<keyword evidence="3" id="KW-0808">Transferase</keyword>
<dbReference type="EMBL" id="KE345136">
    <property type="protein sequence ID" value="EXB94229.1"/>
    <property type="molecule type" value="Genomic_DNA"/>
</dbReference>
<keyword evidence="6" id="KW-1133">Transmembrane helix</keyword>
<keyword evidence="8" id="KW-1185">Reference proteome</keyword>